<organism evidence="13 14">
    <name type="scientific">Mycolicibacterium goodii</name>
    <name type="common">Mycobacterium goodii</name>
    <dbReference type="NCBI Taxonomy" id="134601"/>
    <lineage>
        <taxon>Bacteria</taxon>
        <taxon>Bacillati</taxon>
        <taxon>Actinomycetota</taxon>
        <taxon>Actinomycetes</taxon>
        <taxon>Mycobacteriales</taxon>
        <taxon>Mycobacteriaceae</taxon>
        <taxon>Mycolicibacterium</taxon>
    </lineage>
</organism>
<evidence type="ECO:0000256" key="8">
    <source>
        <dbReference type="ARBA" id="ARBA00023136"/>
    </source>
</evidence>
<evidence type="ECO:0000256" key="2">
    <source>
        <dbReference type="ARBA" id="ARBA00008240"/>
    </source>
</evidence>
<evidence type="ECO:0000256" key="1">
    <source>
        <dbReference type="ARBA" id="ARBA00004651"/>
    </source>
</evidence>
<dbReference type="CDD" id="cd17369">
    <property type="entry name" value="MFS_ShiA_like"/>
    <property type="match status" value="1"/>
</dbReference>
<keyword evidence="6" id="KW-0769">Symport</keyword>
<dbReference type="PROSITE" id="PS50850">
    <property type="entry name" value="MFS"/>
    <property type="match status" value="1"/>
</dbReference>
<dbReference type="Pfam" id="PF07690">
    <property type="entry name" value="MFS_1"/>
    <property type="match status" value="1"/>
</dbReference>
<evidence type="ECO:0000256" key="6">
    <source>
        <dbReference type="ARBA" id="ARBA00022847"/>
    </source>
</evidence>
<dbReference type="InterPro" id="IPR036259">
    <property type="entry name" value="MFS_trans_sf"/>
</dbReference>
<feature type="transmembrane region" description="Helical" evidence="11">
    <location>
        <begin position="21"/>
        <end position="41"/>
    </location>
</feature>
<feature type="transmembrane region" description="Helical" evidence="11">
    <location>
        <begin position="395"/>
        <end position="415"/>
    </location>
</feature>
<dbReference type="GO" id="GO:0015293">
    <property type="term" value="F:symporter activity"/>
    <property type="evidence" value="ECO:0007669"/>
    <property type="project" value="UniProtKB-KW"/>
</dbReference>
<evidence type="ECO:0000256" key="10">
    <source>
        <dbReference type="ARBA" id="ARBA00039918"/>
    </source>
</evidence>
<feature type="transmembrane region" description="Helical" evidence="11">
    <location>
        <begin position="238"/>
        <end position="260"/>
    </location>
</feature>
<dbReference type="AlphaFoldDB" id="A0A0K0X8Q7"/>
<protein>
    <recommendedName>
        <fullName evidence="10">Putative proline/betaine transporter</fullName>
    </recommendedName>
</protein>
<comment type="similarity">
    <text evidence="2">Belongs to the major facilitator superfamily. Metabolite:H+ Symporter (MHS) family (TC 2.A.1.6) family.</text>
</comment>
<feature type="transmembrane region" description="Helical" evidence="11">
    <location>
        <begin position="184"/>
        <end position="205"/>
    </location>
</feature>
<keyword evidence="4" id="KW-1003">Cell membrane</keyword>
<accession>A0A0K0X8Q7</accession>
<dbReference type="Proteomes" id="UP000062255">
    <property type="component" value="Chromosome"/>
</dbReference>
<dbReference type="PANTHER" id="PTHR43045">
    <property type="entry name" value="SHIKIMATE TRANSPORTER"/>
    <property type="match status" value="1"/>
</dbReference>
<feature type="transmembrane region" description="Helical" evidence="11">
    <location>
        <begin position="330"/>
        <end position="354"/>
    </location>
</feature>
<evidence type="ECO:0000256" key="9">
    <source>
        <dbReference type="ARBA" id="ARBA00037295"/>
    </source>
</evidence>
<evidence type="ECO:0000256" key="5">
    <source>
        <dbReference type="ARBA" id="ARBA00022692"/>
    </source>
</evidence>
<keyword evidence="5 11" id="KW-0812">Transmembrane</keyword>
<dbReference type="STRING" id="134601.AFA91_19640"/>
<evidence type="ECO:0000256" key="11">
    <source>
        <dbReference type="SAM" id="Phobius"/>
    </source>
</evidence>
<gene>
    <name evidence="13" type="ORF">AFA91_19640</name>
</gene>
<dbReference type="Gene3D" id="1.20.1250.20">
    <property type="entry name" value="MFS general substrate transporter like domains"/>
    <property type="match status" value="2"/>
</dbReference>
<proteinExistence type="inferred from homology"/>
<evidence type="ECO:0000256" key="7">
    <source>
        <dbReference type="ARBA" id="ARBA00022989"/>
    </source>
</evidence>
<sequence length="433" mass="46022">MPDPRTQRKVLAAGMIGTLIEYFDFLVYATVSGLVFGKLFFPTDNEFVGAMLAISTFAVGFLVRPIGGIVFGHIGDRYGRRRVLSITITMMGIATALIGVLPTYSTIGIAAPIILVILRITQGLGVGGEYGAASTMVIEHADQTGRRGLFGGLNASAGSSGFLLATGLLAALTTLTTDEQFEAWGWRVPFLLSAVLLAVGFYIRYHVPESPVMRAAVEQGRTVSRPLLEAFRHHPRQVAIALAAPTGSFVGYYVILVFSAPYAANVSEHDESALLALLTVGQIAYLFAVVGWAWWSDKVGRRLPMLIGSGGLMVWGFVFFPLLLSGSLTATLVAFSVALVLLGAIYGPLATFLAELFGTEVRLSGLSFGFQVSGAWAGGLSPVIATALVGHGGTWLPVAFMIAIAAATTVIAVWFSKDGRHRDLRDSATVRKS</sequence>
<evidence type="ECO:0000259" key="12">
    <source>
        <dbReference type="PROSITE" id="PS50850"/>
    </source>
</evidence>
<evidence type="ECO:0000256" key="4">
    <source>
        <dbReference type="ARBA" id="ARBA00022475"/>
    </source>
</evidence>
<evidence type="ECO:0000313" key="13">
    <source>
        <dbReference type="EMBL" id="AKS33737.1"/>
    </source>
</evidence>
<dbReference type="FunFam" id="1.20.1250.20:FF:000001">
    <property type="entry name" value="Dicarboxylate MFS transporter"/>
    <property type="match status" value="1"/>
</dbReference>
<feature type="transmembrane region" description="Helical" evidence="11">
    <location>
        <begin position="83"/>
        <end position="101"/>
    </location>
</feature>
<dbReference type="GO" id="GO:0005886">
    <property type="term" value="C:plasma membrane"/>
    <property type="evidence" value="ECO:0007669"/>
    <property type="project" value="UniProtKB-SubCell"/>
</dbReference>
<feature type="transmembrane region" description="Helical" evidence="11">
    <location>
        <begin position="47"/>
        <end position="71"/>
    </location>
</feature>
<keyword evidence="7 11" id="KW-1133">Transmembrane helix</keyword>
<dbReference type="KEGG" id="mgo:AFA91_19640"/>
<evidence type="ECO:0000256" key="3">
    <source>
        <dbReference type="ARBA" id="ARBA00022448"/>
    </source>
</evidence>
<feature type="transmembrane region" description="Helical" evidence="11">
    <location>
        <begin position="107"/>
        <end position="127"/>
    </location>
</feature>
<feature type="transmembrane region" description="Helical" evidence="11">
    <location>
        <begin position="272"/>
        <end position="294"/>
    </location>
</feature>
<comment type="function">
    <text evidence="9">May be a proton symporter involved in the uptake of osmolytes such as proline and glycine betaine.</text>
</comment>
<reference evidence="13 14" key="1">
    <citation type="submission" date="2015-07" db="EMBL/GenBank/DDBJ databases">
        <title>Complete genome sequence of Mycobacterium goodii X7B, a facultative thermophilic biodesulfurizing bacterium.</title>
        <authorList>
            <person name="Yu B."/>
            <person name="Li F."/>
            <person name="Xu P."/>
        </authorList>
    </citation>
    <scope>NUCLEOTIDE SEQUENCE [LARGE SCALE GENOMIC DNA]</scope>
    <source>
        <strain evidence="13 14">X7B</strain>
    </source>
</reference>
<feature type="domain" description="Major facilitator superfamily (MFS) profile" evidence="12">
    <location>
        <begin position="10"/>
        <end position="421"/>
    </location>
</feature>
<dbReference type="SUPFAM" id="SSF103473">
    <property type="entry name" value="MFS general substrate transporter"/>
    <property type="match status" value="1"/>
</dbReference>
<dbReference type="EMBL" id="CP012150">
    <property type="protein sequence ID" value="AKS33737.1"/>
    <property type="molecule type" value="Genomic_DNA"/>
</dbReference>
<name>A0A0K0X8Q7_MYCGD</name>
<feature type="transmembrane region" description="Helical" evidence="11">
    <location>
        <begin position="306"/>
        <end position="324"/>
    </location>
</feature>
<dbReference type="InterPro" id="IPR020846">
    <property type="entry name" value="MFS_dom"/>
</dbReference>
<dbReference type="PATRIC" id="fig|134601.6.peg.4067"/>
<feature type="transmembrane region" description="Helical" evidence="11">
    <location>
        <begin position="148"/>
        <end position="172"/>
    </location>
</feature>
<feature type="transmembrane region" description="Helical" evidence="11">
    <location>
        <begin position="366"/>
        <end position="389"/>
    </location>
</feature>
<evidence type="ECO:0000313" key="14">
    <source>
        <dbReference type="Proteomes" id="UP000062255"/>
    </source>
</evidence>
<dbReference type="InterPro" id="IPR011701">
    <property type="entry name" value="MFS"/>
</dbReference>
<comment type="subcellular location">
    <subcellularLocation>
        <location evidence="1">Cell membrane</location>
        <topology evidence="1">Multi-pass membrane protein</topology>
    </subcellularLocation>
</comment>
<keyword evidence="8 11" id="KW-0472">Membrane</keyword>
<keyword evidence="3" id="KW-0813">Transport</keyword>
<dbReference type="PANTHER" id="PTHR43045:SF1">
    <property type="entry name" value="SHIKIMATE TRANSPORTER"/>
    <property type="match status" value="1"/>
</dbReference>